<dbReference type="Proteomes" id="UP000029223">
    <property type="component" value="Unassembled WGS sequence"/>
</dbReference>
<protein>
    <submittedName>
        <fullName evidence="1">Uncharacterized protein</fullName>
    </submittedName>
</protein>
<name>A0ABQ0JKH0_9VIBR</name>
<reference evidence="2" key="2">
    <citation type="submission" date="2014-09" db="EMBL/GenBank/DDBJ databases">
        <authorList>
            <consortium name="NBRP consortium"/>
            <person name="Sawabe T."/>
            <person name="Meirelles P."/>
            <person name="Nakanishi M."/>
            <person name="Sayaka M."/>
            <person name="Hattori M."/>
            <person name="Ohkuma M."/>
        </authorList>
    </citation>
    <scope>NUCLEOTIDE SEQUENCE [LARGE SCALE GENOMIC DNA]</scope>
    <source>
        <strain evidence="2">JCM 19239</strain>
    </source>
</reference>
<keyword evidence="2" id="KW-1185">Reference proteome</keyword>
<comment type="caution">
    <text evidence="1">The sequence shown here is derived from an EMBL/GenBank/DDBJ whole genome shotgun (WGS) entry which is preliminary data.</text>
</comment>
<organism evidence="1 2">
    <name type="scientific">Vibrio variabilis</name>
    <dbReference type="NCBI Taxonomy" id="990271"/>
    <lineage>
        <taxon>Bacteria</taxon>
        <taxon>Pseudomonadati</taxon>
        <taxon>Pseudomonadota</taxon>
        <taxon>Gammaproteobacteria</taxon>
        <taxon>Vibrionales</taxon>
        <taxon>Vibrionaceae</taxon>
        <taxon>Vibrio</taxon>
    </lineage>
</organism>
<sequence>MMKLFANCQKAATNGALMGFWPWGYLLLYPQLDQDHT</sequence>
<dbReference type="EMBL" id="BBMS01000060">
    <property type="protein sequence ID" value="GAL29248.1"/>
    <property type="molecule type" value="Genomic_DNA"/>
</dbReference>
<reference evidence="2" key="1">
    <citation type="submission" date="2014-09" db="EMBL/GenBank/DDBJ databases">
        <title>Vibrio variabilis JCM 19239. (C206) whole genome shotgun sequence.</title>
        <authorList>
            <person name="Sawabe T."/>
            <person name="Meirelles P."/>
            <person name="Nakanishi M."/>
            <person name="Sayaka M."/>
            <person name="Hattori M."/>
            <person name="Ohkuma M."/>
        </authorList>
    </citation>
    <scope>NUCLEOTIDE SEQUENCE [LARGE SCALE GENOMIC DNA]</scope>
    <source>
        <strain evidence="2">JCM 19239</strain>
    </source>
</reference>
<gene>
    <name evidence="1" type="ORF">JCM19239_772</name>
</gene>
<evidence type="ECO:0000313" key="1">
    <source>
        <dbReference type="EMBL" id="GAL29248.1"/>
    </source>
</evidence>
<evidence type="ECO:0000313" key="2">
    <source>
        <dbReference type="Proteomes" id="UP000029223"/>
    </source>
</evidence>
<proteinExistence type="predicted"/>
<accession>A0ABQ0JKH0</accession>